<proteinExistence type="predicted"/>
<organism evidence="1 2">
    <name type="scientific">Elysia crispata</name>
    <name type="common">lettuce slug</name>
    <dbReference type="NCBI Taxonomy" id="231223"/>
    <lineage>
        <taxon>Eukaryota</taxon>
        <taxon>Metazoa</taxon>
        <taxon>Spiralia</taxon>
        <taxon>Lophotrochozoa</taxon>
        <taxon>Mollusca</taxon>
        <taxon>Gastropoda</taxon>
        <taxon>Heterobranchia</taxon>
        <taxon>Euthyneura</taxon>
        <taxon>Panpulmonata</taxon>
        <taxon>Sacoglossa</taxon>
        <taxon>Placobranchoidea</taxon>
        <taxon>Plakobranchidae</taxon>
        <taxon>Elysia</taxon>
    </lineage>
</organism>
<keyword evidence="2" id="KW-1185">Reference proteome</keyword>
<accession>A0AAE1CWN6</accession>
<name>A0AAE1CWN6_9GAST</name>
<evidence type="ECO:0000313" key="2">
    <source>
        <dbReference type="Proteomes" id="UP001283361"/>
    </source>
</evidence>
<protein>
    <submittedName>
        <fullName evidence="1">Uncharacterized protein</fullName>
    </submittedName>
</protein>
<evidence type="ECO:0000313" key="1">
    <source>
        <dbReference type="EMBL" id="KAK3740365.1"/>
    </source>
</evidence>
<gene>
    <name evidence="1" type="ORF">RRG08_004301</name>
</gene>
<sequence>MVNTLLLGRGSLSAMLRLRSGSHPSRMLNRPDVRGKDKQCEPLTPSFFTMTVTWPVRLLSFYEMRLHHSTVRPHGIQNLGYFMEYLYNDMTPNWILARPTIIVYHSSLATKSSETESADNAFLVTYTDLAYGPLS</sequence>
<dbReference type="EMBL" id="JAWDGP010006471">
    <property type="protein sequence ID" value="KAK3740365.1"/>
    <property type="molecule type" value="Genomic_DNA"/>
</dbReference>
<reference evidence="1" key="1">
    <citation type="journal article" date="2023" name="G3 (Bethesda)">
        <title>A reference genome for the long-term kleptoplast-retaining sea slug Elysia crispata morphotype clarki.</title>
        <authorList>
            <person name="Eastman K.E."/>
            <person name="Pendleton A.L."/>
            <person name="Shaikh M.A."/>
            <person name="Suttiyut T."/>
            <person name="Ogas R."/>
            <person name="Tomko P."/>
            <person name="Gavelis G."/>
            <person name="Widhalm J.R."/>
            <person name="Wisecaver J.H."/>
        </authorList>
    </citation>
    <scope>NUCLEOTIDE SEQUENCE</scope>
    <source>
        <strain evidence="1">ECLA1</strain>
    </source>
</reference>
<dbReference type="Proteomes" id="UP001283361">
    <property type="component" value="Unassembled WGS sequence"/>
</dbReference>
<comment type="caution">
    <text evidence="1">The sequence shown here is derived from an EMBL/GenBank/DDBJ whole genome shotgun (WGS) entry which is preliminary data.</text>
</comment>
<dbReference type="AlphaFoldDB" id="A0AAE1CWN6"/>